<keyword evidence="3" id="KW-0028">Amino-acid biosynthesis</keyword>
<reference evidence="7" key="1">
    <citation type="journal article" date="2013" name="Extremophiles">
        <title>Proteinivorax tanatarense gen. nov., sp. nov., an anaerobic, haloalkaliphilic, proteolytic bacterium isolated from a decaying algal bloom, and proposal of Proteinivoraceae fam. nov.</title>
        <authorList>
            <person name="Kevbrin V."/>
            <person name="Boltyanskaya Y."/>
            <person name="Zhilina T."/>
            <person name="Kolganova T."/>
            <person name="Lavrentjeva E."/>
            <person name="Kuznetsov B."/>
        </authorList>
    </citation>
    <scope>NUCLEOTIDE SEQUENCE</scope>
    <source>
        <strain evidence="7">Z-910T</strain>
    </source>
</reference>
<evidence type="ECO:0000256" key="3">
    <source>
        <dbReference type="ARBA" id="ARBA00022605"/>
    </source>
</evidence>
<dbReference type="GO" id="GO:0005829">
    <property type="term" value="C:cytosol"/>
    <property type="evidence" value="ECO:0007669"/>
    <property type="project" value="TreeGrafter"/>
</dbReference>
<protein>
    <recommendedName>
        <fullName evidence="2">adenosylhomocysteine nucleosidase</fullName>
        <ecNumber evidence="2">3.2.2.9</ecNumber>
    </recommendedName>
</protein>
<dbReference type="EMBL" id="CP158367">
    <property type="protein sequence ID" value="XBX74605.1"/>
    <property type="molecule type" value="Genomic_DNA"/>
</dbReference>
<dbReference type="PANTHER" id="PTHR46832:SF1">
    <property type="entry name" value="5'-METHYLTHIOADENOSINE_S-ADENOSYLHOMOCYSTEINE NUCLEOSIDASE"/>
    <property type="match status" value="1"/>
</dbReference>
<dbReference type="InterPro" id="IPR035994">
    <property type="entry name" value="Nucleoside_phosphorylase_sf"/>
</dbReference>
<accession>A0AAU7VKM7</accession>
<keyword evidence="4 7" id="KW-0378">Hydrolase</keyword>
<dbReference type="GO" id="GO:0008782">
    <property type="term" value="F:adenosylhomocysteine nucleosidase activity"/>
    <property type="evidence" value="ECO:0007669"/>
    <property type="project" value="UniProtKB-EC"/>
</dbReference>
<evidence type="ECO:0000259" key="6">
    <source>
        <dbReference type="Pfam" id="PF01048"/>
    </source>
</evidence>
<dbReference type="GO" id="GO:0019509">
    <property type="term" value="P:L-methionine salvage from methylthioadenosine"/>
    <property type="evidence" value="ECO:0007669"/>
    <property type="project" value="InterPro"/>
</dbReference>
<organism evidence="7">
    <name type="scientific">Proteinivorax tanatarense</name>
    <dbReference type="NCBI Taxonomy" id="1260629"/>
    <lineage>
        <taxon>Bacteria</taxon>
        <taxon>Bacillati</taxon>
        <taxon>Bacillota</taxon>
        <taxon>Clostridia</taxon>
        <taxon>Eubacteriales</taxon>
        <taxon>Proteinivoracaceae</taxon>
        <taxon>Proteinivorax</taxon>
    </lineage>
</organism>
<dbReference type="PANTHER" id="PTHR46832">
    <property type="entry name" value="5'-METHYLTHIOADENOSINE/S-ADENOSYLHOMOCYSTEINE NUCLEOSIDASE"/>
    <property type="match status" value="1"/>
</dbReference>
<evidence type="ECO:0000256" key="2">
    <source>
        <dbReference type="ARBA" id="ARBA00011974"/>
    </source>
</evidence>
<evidence type="ECO:0000256" key="4">
    <source>
        <dbReference type="ARBA" id="ARBA00022801"/>
    </source>
</evidence>
<reference evidence="7" key="2">
    <citation type="submission" date="2024-06" db="EMBL/GenBank/DDBJ databases">
        <authorList>
            <person name="Petrova K.O."/>
            <person name="Toshchakov S.V."/>
            <person name="Boltjanskaja Y.V."/>
            <person name="Kevbrin V."/>
        </authorList>
    </citation>
    <scope>NUCLEOTIDE SEQUENCE</scope>
    <source>
        <strain evidence="7">Z-910T</strain>
    </source>
</reference>
<dbReference type="GO" id="GO:0008930">
    <property type="term" value="F:methylthioadenosine nucleosidase activity"/>
    <property type="evidence" value="ECO:0007669"/>
    <property type="project" value="InterPro"/>
</dbReference>
<dbReference type="EC" id="3.2.2.9" evidence="2"/>
<proteinExistence type="predicted"/>
<gene>
    <name evidence="7" type="ORF">PRVXT_002654</name>
</gene>
<dbReference type="Pfam" id="PF01048">
    <property type="entry name" value="PNP_UDP_1"/>
    <property type="match status" value="1"/>
</dbReference>
<keyword evidence="5" id="KW-0486">Methionine biosynthesis</keyword>
<evidence type="ECO:0000256" key="5">
    <source>
        <dbReference type="ARBA" id="ARBA00023167"/>
    </source>
</evidence>
<evidence type="ECO:0000256" key="1">
    <source>
        <dbReference type="ARBA" id="ARBA00004945"/>
    </source>
</evidence>
<evidence type="ECO:0000313" key="7">
    <source>
        <dbReference type="EMBL" id="XBX74605.1"/>
    </source>
</evidence>
<dbReference type="InterPro" id="IPR010049">
    <property type="entry name" value="MTA_SAH_Nsdase"/>
</dbReference>
<dbReference type="Gene3D" id="3.40.50.1580">
    <property type="entry name" value="Nucleoside phosphorylase domain"/>
    <property type="match status" value="1"/>
</dbReference>
<comment type="pathway">
    <text evidence="1">Amino-acid biosynthesis; L-methionine biosynthesis via salvage pathway; S-methyl-5-thio-alpha-D-ribose 1-phosphate from S-methyl-5'-thioadenosine (hydrolase route): step 1/2.</text>
</comment>
<dbReference type="CDD" id="cd09008">
    <property type="entry name" value="MTAN"/>
    <property type="match status" value="1"/>
</dbReference>
<sequence>MLAVMGAMEEEIALFREAMDDVDKNQKAGLTFYKGEIDNKKIILVHCGIGKVNAAICTQILIDDFGVDNIIFTGVAGALSANLNVLDVVVSTDCIQHDLNVGAFGYEAGTVPRLNKKEFAADDALVKLALKSAKNIENFPQIVSGRILSGDEFIADKQRALHLADKFSGHCVEMEGAAVAQASYLNDVSFVIIRAMSDKADGTADVDFPKFVQQAANNSLALVREMLKHL</sequence>
<dbReference type="RefSeq" id="WP_350343357.1">
    <property type="nucleotide sequence ID" value="NZ_CP158367.1"/>
</dbReference>
<dbReference type="GO" id="GO:0019284">
    <property type="term" value="P:L-methionine salvage from S-adenosylmethionine"/>
    <property type="evidence" value="ECO:0007669"/>
    <property type="project" value="TreeGrafter"/>
</dbReference>
<dbReference type="GO" id="GO:0009164">
    <property type="term" value="P:nucleoside catabolic process"/>
    <property type="evidence" value="ECO:0007669"/>
    <property type="project" value="InterPro"/>
</dbReference>
<dbReference type="SUPFAM" id="SSF53167">
    <property type="entry name" value="Purine and uridine phosphorylases"/>
    <property type="match status" value="1"/>
</dbReference>
<dbReference type="NCBIfam" id="TIGR01704">
    <property type="entry name" value="MTA_SAH-Nsdase"/>
    <property type="match status" value="1"/>
</dbReference>
<dbReference type="NCBIfam" id="NF004079">
    <property type="entry name" value="PRK05584.1"/>
    <property type="match status" value="1"/>
</dbReference>
<dbReference type="AlphaFoldDB" id="A0AAU7VKM7"/>
<keyword evidence="7" id="KW-0326">Glycosidase</keyword>
<dbReference type="InterPro" id="IPR000845">
    <property type="entry name" value="Nucleoside_phosphorylase_d"/>
</dbReference>
<name>A0AAU7VKM7_9FIRM</name>
<feature type="domain" description="Nucleoside phosphorylase" evidence="6">
    <location>
        <begin position="2"/>
        <end position="228"/>
    </location>
</feature>